<dbReference type="EMBL" id="CAUYUJ010022015">
    <property type="protein sequence ID" value="CAK0908444.1"/>
    <property type="molecule type" value="Genomic_DNA"/>
</dbReference>
<feature type="non-terminal residue" evidence="3">
    <location>
        <position position="958"/>
    </location>
</feature>
<dbReference type="Proteomes" id="UP001189429">
    <property type="component" value="Unassembled WGS sequence"/>
</dbReference>
<evidence type="ECO:0000313" key="4">
    <source>
        <dbReference type="Proteomes" id="UP001189429"/>
    </source>
</evidence>
<keyword evidence="1" id="KW-0175">Coiled coil</keyword>
<feature type="non-terminal residue" evidence="3">
    <location>
        <position position="1"/>
    </location>
</feature>
<feature type="compositionally biased region" description="Polar residues" evidence="2">
    <location>
        <begin position="84"/>
        <end position="95"/>
    </location>
</feature>
<organism evidence="3 4">
    <name type="scientific">Prorocentrum cordatum</name>
    <dbReference type="NCBI Taxonomy" id="2364126"/>
    <lineage>
        <taxon>Eukaryota</taxon>
        <taxon>Sar</taxon>
        <taxon>Alveolata</taxon>
        <taxon>Dinophyceae</taxon>
        <taxon>Prorocentrales</taxon>
        <taxon>Prorocentraceae</taxon>
        <taxon>Prorocentrum</taxon>
    </lineage>
</organism>
<name>A0ABN9Y796_9DINO</name>
<feature type="coiled-coil region" evidence="1">
    <location>
        <begin position="213"/>
        <end position="258"/>
    </location>
</feature>
<proteinExistence type="predicted"/>
<dbReference type="SUPFAM" id="SSF56219">
    <property type="entry name" value="DNase I-like"/>
    <property type="match status" value="1"/>
</dbReference>
<keyword evidence="4" id="KW-1185">Reference proteome</keyword>
<dbReference type="Gene3D" id="3.60.10.10">
    <property type="entry name" value="Endonuclease/exonuclease/phosphatase"/>
    <property type="match status" value="1"/>
</dbReference>
<gene>
    <name evidence="3" type="ORF">PCOR1329_LOCUS83125</name>
</gene>
<feature type="region of interest" description="Disordered" evidence="2">
    <location>
        <begin position="1"/>
        <end position="28"/>
    </location>
</feature>
<protein>
    <submittedName>
        <fullName evidence="3">Uncharacterized protein</fullName>
    </submittedName>
</protein>
<reference evidence="3" key="1">
    <citation type="submission" date="2023-10" db="EMBL/GenBank/DDBJ databases">
        <authorList>
            <person name="Chen Y."/>
            <person name="Shah S."/>
            <person name="Dougan E. K."/>
            <person name="Thang M."/>
            <person name="Chan C."/>
        </authorList>
    </citation>
    <scope>NUCLEOTIDE SEQUENCE [LARGE SCALE GENOMIC DNA]</scope>
</reference>
<dbReference type="InterPro" id="IPR036691">
    <property type="entry name" value="Endo/exonu/phosph_ase_sf"/>
</dbReference>
<sequence>ALLQSAAERLDEHHGSSSGPTVPQPDERQARVLHGPREPTWGCPSCGTSSNWACRIVCRCGKAAPLYVVQKARKAEQKTKESGKSGSPATKSPSKSVGGAGLRSTLAPWAPEAKEMAKMQNQLKQLLAENKKLKKYNGKASDMEIDEGEDGDNVAASSSVAQRTELQAKISKYEQTIKMYKDDGEDELVRDLEKKLAATKLQVQSLRTPAMAHKQCTQKLQRAQKQISTAKNDLHSLQQKLEKVQKELDEKKDFLESKIGEEQVLTMQLAGHAAKLSGTAEAGLEVPPDILRLDTELHQLKSDPDLLQFYTSFSANPLFAKMEELCRQNMAAKLAQELHRAMHQGKSEGDASASPEQLAEMVANIQVIEPHFIETHNANQGKQTLKKRLSCTKSLIVLAQAIGCHDWECEALSSWCASNKWNVMVVPGAPTAGKLPAAGLAIFARGDIGLRGPIYPATSPAAWRSTVNDQISFGSELVPFRAQHAVAEVPGWPPLNIFNIYLRTGEGMSLKSAKILVNVGLAMAGQPNPSVIGGDWNMTAAEIEASSFTAHAQVSLLVPKSITCRTATANSVIDYFAFTSGAMRLVKAMQADMKWAIKPHRPVVVELATMGKRMMYLTYVGGGKIAAPKQVGPMLQDEHDWELERSYAEGAAEMALSGSVGAAWRLLSTAWARFAAQAAIRLGHLTGTPIQAYSYGGYLRPKWVSYMYEGSDPEGIQAVADGWKWYEGALSVIAKLQSHRPSVDADKLQDEINGFVATDYAGQGVSQRLDAAVAHARRALAAPNTSAQDLINMIEEAAEDIGMAKQAADPDSAQRRKQWNGAGRLHRVTKYQDVQEPTIVEDAENVHIQLWRSTSTAPPAWVPNRSSLPRATASAIKRASAMFSTRTSGTLDGIHPSHYQHLSDAGLEVLSALWEASERIGLCPKQLAWMVMPMLPKAAGGHRLIILYPPSYRVYQRA</sequence>
<evidence type="ECO:0000256" key="2">
    <source>
        <dbReference type="SAM" id="MobiDB-lite"/>
    </source>
</evidence>
<evidence type="ECO:0000256" key="1">
    <source>
        <dbReference type="SAM" id="Coils"/>
    </source>
</evidence>
<evidence type="ECO:0000313" key="3">
    <source>
        <dbReference type="EMBL" id="CAK0908444.1"/>
    </source>
</evidence>
<feature type="region of interest" description="Disordered" evidence="2">
    <location>
        <begin position="75"/>
        <end position="103"/>
    </location>
</feature>
<accession>A0ABN9Y796</accession>
<comment type="caution">
    <text evidence="3">The sequence shown here is derived from an EMBL/GenBank/DDBJ whole genome shotgun (WGS) entry which is preliminary data.</text>
</comment>